<dbReference type="EMBL" id="NFKK01000001">
    <property type="protein sequence ID" value="OUP54333.1"/>
    <property type="molecule type" value="Genomic_DNA"/>
</dbReference>
<feature type="transmembrane region" description="Helical" evidence="6">
    <location>
        <begin position="7"/>
        <end position="24"/>
    </location>
</feature>
<comment type="subcellular location">
    <subcellularLocation>
        <location evidence="1">Cell membrane</location>
        <topology evidence="1">Multi-pass membrane protein</topology>
    </subcellularLocation>
</comment>
<keyword evidence="3 6" id="KW-0812">Transmembrane</keyword>
<feature type="transmembrane region" description="Helical" evidence="6">
    <location>
        <begin position="30"/>
        <end position="49"/>
    </location>
</feature>
<evidence type="ECO:0000256" key="5">
    <source>
        <dbReference type="ARBA" id="ARBA00023136"/>
    </source>
</evidence>
<feature type="transmembrane region" description="Helical" evidence="6">
    <location>
        <begin position="84"/>
        <end position="111"/>
    </location>
</feature>
<evidence type="ECO:0000256" key="6">
    <source>
        <dbReference type="SAM" id="Phobius"/>
    </source>
</evidence>
<proteinExistence type="predicted"/>
<comment type="caution">
    <text evidence="7">The sequence shown here is derived from an EMBL/GenBank/DDBJ whole genome shotgun (WGS) entry which is preliminary data.</text>
</comment>
<name>A0A1Y4LC73_9FIRM</name>
<dbReference type="GO" id="GO:0016787">
    <property type="term" value="F:hydrolase activity"/>
    <property type="evidence" value="ECO:0007669"/>
    <property type="project" value="UniProtKB-KW"/>
</dbReference>
<evidence type="ECO:0000256" key="1">
    <source>
        <dbReference type="ARBA" id="ARBA00004651"/>
    </source>
</evidence>
<dbReference type="RefSeq" id="WP_087369688.1">
    <property type="nucleotide sequence ID" value="NZ_JBGKLX010000002.1"/>
</dbReference>
<dbReference type="PANTHER" id="PTHR33931">
    <property type="entry name" value="HOLIN-LIKE PROTEIN CIDA-RELATED"/>
    <property type="match status" value="1"/>
</dbReference>
<evidence type="ECO:0000256" key="2">
    <source>
        <dbReference type="ARBA" id="ARBA00022475"/>
    </source>
</evidence>
<evidence type="ECO:0000256" key="4">
    <source>
        <dbReference type="ARBA" id="ARBA00022989"/>
    </source>
</evidence>
<evidence type="ECO:0000256" key="3">
    <source>
        <dbReference type="ARBA" id="ARBA00022692"/>
    </source>
</evidence>
<dbReference type="AlphaFoldDB" id="A0A1Y4LC73"/>
<gene>
    <name evidence="7" type="ORF">B5F17_00090</name>
</gene>
<evidence type="ECO:0000313" key="8">
    <source>
        <dbReference type="Proteomes" id="UP000195897"/>
    </source>
</evidence>
<keyword evidence="2" id="KW-1003">Cell membrane</keyword>
<dbReference type="GO" id="GO:0005886">
    <property type="term" value="C:plasma membrane"/>
    <property type="evidence" value="ECO:0007669"/>
    <property type="project" value="UniProtKB-SubCell"/>
</dbReference>
<dbReference type="Proteomes" id="UP000195897">
    <property type="component" value="Unassembled WGS sequence"/>
</dbReference>
<accession>A0A1Y4LC73</accession>
<dbReference type="PANTHER" id="PTHR33931:SF2">
    <property type="entry name" value="HOLIN-LIKE PROTEIN CIDA"/>
    <property type="match status" value="1"/>
</dbReference>
<evidence type="ECO:0000313" key="7">
    <source>
        <dbReference type="EMBL" id="OUP54333.1"/>
    </source>
</evidence>
<reference evidence="8" key="1">
    <citation type="submission" date="2017-04" db="EMBL/GenBank/DDBJ databases">
        <title>Function of individual gut microbiota members based on whole genome sequencing of pure cultures obtained from chicken caecum.</title>
        <authorList>
            <person name="Medvecky M."/>
            <person name="Cejkova D."/>
            <person name="Polansky O."/>
            <person name="Karasova D."/>
            <person name="Kubasova T."/>
            <person name="Cizek A."/>
            <person name="Rychlik I."/>
        </authorList>
    </citation>
    <scope>NUCLEOTIDE SEQUENCE [LARGE SCALE GENOMIC DNA]</scope>
    <source>
        <strain evidence="8">An180</strain>
    </source>
</reference>
<keyword evidence="5 6" id="KW-0472">Membrane</keyword>
<organism evidence="7 8">
    <name type="scientific">Butyricicoccus pullicaecorum</name>
    <dbReference type="NCBI Taxonomy" id="501571"/>
    <lineage>
        <taxon>Bacteria</taxon>
        <taxon>Bacillati</taxon>
        <taxon>Bacillota</taxon>
        <taxon>Clostridia</taxon>
        <taxon>Eubacteriales</taxon>
        <taxon>Butyricicoccaceae</taxon>
        <taxon>Butyricicoccus</taxon>
    </lineage>
</organism>
<keyword evidence="7" id="KW-0378">Hydrolase</keyword>
<dbReference type="Pfam" id="PF03788">
    <property type="entry name" value="LrgA"/>
    <property type="match status" value="1"/>
</dbReference>
<dbReference type="InterPro" id="IPR005538">
    <property type="entry name" value="LrgA/CidA"/>
</dbReference>
<feature type="transmembrane region" description="Helical" evidence="6">
    <location>
        <begin position="58"/>
        <end position="78"/>
    </location>
</feature>
<protein>
    <submittedName>
        <fullName evidence="7">Murein hydrolase regulator LrgA</fullName>
    </submittedName>
</protein>
<keyword evidence="4 6" id="KW-1133">Transmembrane helix</keyword>
<sequence length="118" mass="12712">MKLIRQFGIILAITFAGEVLKGLLPLPIPVSIYGLLLMLVLLITGILPLEAVQDAGKFLIEIMPVLFVPAAVGLLDSWPSLQAVLLPVSVITVVTTIFVMAVSGLVTQAVIRRERKPK</sequence>